<gene>
    <name evidence="1" type="ORF">E5336_02805</name>
</gene>
<dbReference type="EMBL" id="SRYG01000004">
    <property type="protein sequence ID" value="TGY66737.1"/>
    <property type="molecule type" value="Genomic_DNA"/>
</dbReference>
<sequence>MVSLGKFLDLSESAPVSRFGIFFWVQRWYYKLGDFMKKVKKKDVSVLNQPPIDTTPKKPKTPKKWLDWIEWVLALAVTVFLLFCLYRLSMFELQIVLSIAGVLLAFVLILLILLIKRKSGGWKATLYRIVLLLYIAGAGFGAYTLNNTYVTLNDITSARQSVIQIDLLTKADSSLDSVEDFAKKKIGYSNHADSFASSAAMADINTQTATVEYVDMNDYQQLYEKLQAGEIDGLLIPHNRISLLREEYKSIEKDTKTIETFKAEREITPVTSNIDISKEPFVVYVAGIDEGDDPSIDARSDVNILVMVDPQNNQMTTVSIPRDSYVPNPALENGSDKLTHLGNDGALNSMEGIEEAFGIDIDYYAKVNFQSLIHIVDALGGVDVDVKIDFNEQDENRSFKKSDKIYLKKGMQTLNGKEALAYARHRKTEGYGTTGRENAQQQIIQAIMKKLTTAEGISHINDLMNVASKYVATNMPLSAIQSFVSKQLRDVKPWSVDSITLKGGTDATLTTVSMPSLPLSCYLLSPDDIVKVYNAYQRMYDSSPMKNFAFNLSTNPQCTIKYPKDQSVSEFMITSAAADRLNPYSVYYGIDRVDSSNAGASEQRAQTNNIEIVVPQAPVYDYYVPSQPDYVPDTGGENTGSSEPVTPPATDPGTGDGDGTTTTPPSTDPGTGDNGGSTTPSEPVTPPADTGTAE</sequence>
<comment type="caution">
    <text evidence="1">The sequence shown here is derived from an EMBL/GenBank/DDBJ whole genome shotgun (WGS) entry which is preliminary data.</text>
</comment>
<keyword evidence="2" id="KW-1185">Reference proteome</keyword>
<evidence type="ECO:0000313" key="2">
    <source>
        <dbReference type="Proteomes" id="UP000308836"/>
    </source>
</evidence>
<accession>A0AC61R921</accession>
<name>A0AC61R921_9FIRM</name>
<evidence type="ECO:0000313" key="1">
    <source>
        <dbReference type="EMBL" id="TGY66737.1"/>
    </source>
</evidence>
<reference evidence="1" key="1">
    <citation type="submission" date="2019-04" db="EMBL/GenBank/DDBJ databases">
        <title>Microbes associate with the intestines of laboratory mice.</title>
        <authorList>
            <person name="Navarre W."/>
            <person name="Wong E."/>
            <person name="Huang K."/>
            <person name="Tropini C."/>
            <person name="Ng K."/>
            <person name="Yu B."/>
        </authorList>
    </citation>
    <scope>NUCLEOTIDE SEQUENCE</scope>
    <source>
        <strain evidence="1">NM09_H32</strain>
    </source>
</reference>
<proteinExistence type="predicted"/>
<protein>
    <submittedName>
        <fullName evidence="1">Uncharacterized protein</fullName>
    </submittedName>
</protein>
<organism evidence="1 2">
    <name type="scientific">Dubosiella muris</name>
    <dbReference type="NCBI Taxonomy" id="3038133"/>
    <lineage>
        <taxon>Bacteria</taxon>
        <taxon>Bacillati</taxon>
        <taxon>Bacillota</taxon>
        <taxon>Erysipelotrichia</taxon>
        <taxon>Erysipelotrichales</taxon>
        <taxon>Erysipelotrichaceae</taxon>
        <taxon>Dubosiella</taxon>
    </lineage>
</organism>
<dbReference type="Proteomes" id="UP000308836">
    <property type="component" value="Unassembled WGS sequence"/>
</dbReference>